<evidence type="ECO:0000259" key="3">
    <source>
        <dbReference type="Pfam" id="PF00248"/>
    </source>
</evidence>
<organism evidence="4 5">
    <name type="scientific">Labilibaculum manganireducens</name>
    <dbReference type="NCBI Taxonomy" id="1940525"/>
    <lineage>
        <taxon>Bacteria</taxon>
        <taxon>Pseudomonadati</taxon>
        <taxon>Bacteroidota</taxon>
        <taxon>Bacteroidia</taxon>
        <taxon>Marinilabiliales</taxon>
        <taxon>Marinifilaceae</taxon>
        <taxon>Labilibaculum</taxon>
    </lineage>
</organism>
<comment type="caution">
    <text evidence="4">The sequence shown here is derived from an EMBL/GenBank/DDBJ whole genome shotgun (WGS) entry which is preliminary data.</text>
</comment>
<dbReference type="Proteomes" id="UP000233618">
    <property type="component" value="Unassembled WGS sequence"/>
</dbReference>
<evidence type="ECO:0000313" key="4">
    <source>
        <dbReference type="EMBL" id="PKQ66677.1"/>
    </source>
</evidence>
<dbReference type="InterPro" id="IPR036812">
    <property type="entry name" value="NAD(P)_OxRdtase_dom_sf"/>
</dbReference>
<evidence type="ECO:0000256" key="1">
    <source>
        <dbReference type="ARBA" id="ARBA00023002"/>
    </source>
</evidence>
<name>A0A2N3I8N7_9BACT</name>
<sequence length="395" mass="43660">MKNSTNNKSNQGINRRKFFKSGAAMAGGTLLATAIGANNVFGNNSVNKKVKSNPNTSGLSHRKLGGTLEVSSVGLGVQNMSRTYQTTIPTRSEMLNIIRNAYDDGVTFFDSAEAYGPFEVERILGEGIKPFRNNIVVATKFGWNIDQETGQRLPGLNSKPEHIKIVVDGMLKRLQTDRIDLLYQHRVDPQVPIEDVVGAIKDLIREGKVLHYGLSEPGIQTVRRAHKEHPVTAIQNEHSLLYHGSDKDIIPLCEELGIGFVPWSPLGVGFLTGAIDANTHFAQGDIRGAESRFSTENLPKNLVLVDLLKKWGEIKQATPGQISLAWLLSQKPWIVPIPGTTQMAHMRENIGADATKFSNDEWNQFNQEIENIEIVGERLPESVLQLSKVEAPLKQ</sequence>
<feature type="region of interest" description="Disordered" evidence="2">
    <location>
        <begin position="44"/>
        <end position="63"/>
    </location>
</feature>
<dbReference type="InterPro" id="IPR006311">
    <property type="entry name" value="TAT_signal"/>
</dbReference>
<evidence type="ECO:0000256" key="2">
    <source>
        <dbReference type="SAM" id="MobiDB-lite"/>
    </source>
</evidence>
<dbReference type="Pfam" id="PF00248">
    <property type="entry name" value="Aldo_ket_red"/>
    <property type="match status" value="1"/>
</dbReference>
<dbReference type="EMBL" id="MVDE01000013">
    <property type="protein sequence ID" value="PKQ66677.1"/>
    <property type="molecule type" value="Genomic_DNA"/>
</dbReference>
<keyword evidence="1" id="KW-0560">Oxidoreductase</keyword>
<dbReference type="GO" id="GO:0016491">
    <property type="term" value="F:oxidoreductase activity"/>
    <property type="evidence" value="ECO:0007669"/>
    <property type="project" value="UniProtKB-KW"/>
</dbReference>
<dbReference type="PROSITE" id="PS51318">
    <property type="entry name" value="TAT"/>
    <property type="match status" value="1"/>
</dbReference>
<feature type="domain" description="NADP-dependent oxidoreductase" evidence="3">
    <location>
        <begin position="74"/>
        <end position="367"/>
    </location>
</feature>
<accession>A0A2N3I8N7</accession>
<dbReference type="RefSeq" id="WP_101309773.1">
    <property type="nucleotide sequence ID" value="NZ_MVDE01000013.1"/>
</dbReference>
<reference evidence="4 5" key="1">
    <citation type="journal article" date="2017" name="Front. Microbiol.">
        <title>Labilibaculum manganireducens gen. nov., sp. nov. and Labilibaculum filiforme sp. nov., Novel Bacteroidetes Isolated from Subsurface Sediments of the Baltic Sea.</title>
        <authorList>
            <person name="Vandieken V."/>
            <person name="Marshall I.P."/>
            <person name="Niemann H."/>
            <person name="Engelen B."/>
            <person name="Cypionka H."/>
        </authorList>
    </citation>
    <scope>NUCLEOTIDE SEQUENCE [LARGE SCALE GENOMIC DNA]</scope>
    <source>
        <strain evidence="4 5">59.10-2M</strain>
    </source>
</reference>
<proteinExistence type="predicted"/>
<dbReference type="PANTHER" id="PTHR43625:SF77">
    <property type="entry name" value="ALDO-KETO REDUCTASE"/>
    <property type="match status" value="1"/>
</dbReference>
<dbReference type="SUPFAM" id="SSF51430">
    <property type="entry name" value="NAD(P)-linked oxidoreductase"/>
    <property type="match status" value="1"/>
</dbReference>
<dbReference type="InterPro" id="IPR023210">
    <property type="entry name" value="NADP_OxRdtase_dom"/>
</dbReference>
<dbReference type="InterPro" id="IPR050791">
    <property type="entry name" value="Aldo-Keto_reductase"/>
</dbReference>
<protein>
    <submittedName>
        <fullName evidence="4">Aldo/keto reductase</fullName>
    </submittedName>
</protein>
<evidence type="ECO:0000313" key="5">
    <source>
        <dbReference type="Proteomes" id="UP000233618"/>
    </source>
</evidence>
<dbReference type="CDD" id="cd19078">
    <property type="entry name" value="AKR_AKR13C1_2"/>
    <property type="match status" value="1"/>
</dbReference>
<keyword evidence="5" id="KW-1185">Reference proteome</keyword>
<dbReference type="GO" id="GO:0005737">
    <property type="term" value="C:cytoplasm"/>
    <property type="evidence" value="ECO:0007669"/>
    <property type="project" value="TreeGrafter"/>
</dbReference>
<dbReference type="AlphaFoldDB" id="A0A2N3I8N7"/>
<dbReference type="PANTHER" id="PTHR43625">
    <property type="entry name" value="AFLATOXIN B1 ALDEHYDE REDUCTASE"/>
    <property type="match status" value="1"/>
</dbReference>
<dbReference type="Gene3D" id="3.20.20.100">
    <property type="entry name" value="NADP-dependent oxidoreductase domain"/>
    <property type="match status" value="1"/>
</dbReference>
<feature type="compositionally biased region" description="Low complexity" evidence="2">
    <location>
        <begin position="44"/>
        <end position="57"/>
    </location>
</feature>
<gene>
    <name evidence="4" type="ORF">BZG01_10395</name>
</gene>